<reference evidence="1" key="1">
    <citation type="submission" date="2019-11" db="EMBL/GenBank/DDBJ databases">
        <authorList>
            <person name="Feng L."/>
        </authorList>
    </citation>
    <scope>NUCLEOTIDE SEQUENCE</scope>
    <source>
        <strain evidence="1">CParaputrificumLFYP93</strain>
    </source>
</reference>
<evidence type="ECO:0000313" key="1">
    <source>
        <dbReference type="EMBL" id="VYU46114.1"/>
    </source>
</evidence>
<sequence length="170" mass="19456">MVKRSKAFSKQKFAENAITLDVYFYERPLEELMSVFRQLDNNYLSPKGERLIADINEKIMEGTLRYENSNSIDAETGYYRILLQDLFRELACFIARQHIVDNYTGTLFIREGSNPVSAKQISLTELSGKHKGIIENVIDANGGGYELGDVVMQLGRTGEYRMGDTYLVYE</sequence>
<dbReference type="AlphaFoldDB" id="A0A6N3F233"/>
<dbReference type="EMBL" id="CACRTV010000057">
    <property type="protein sequence ID" value="VYU46114.1"/>
    <property type="molecule type" value="Genomic_DNA"/>
</dbReference>
<dbReference type="RefSeq" id="WP_156561726.1">
    <property type="nucleotide sequence ID" value="NZ_CACRTV010000057.1"/>
</dbReference>
<name>A0A6N3F233_9CLOT</name>
<protein>
    <submittedName>
        <fullName evidence="1">Uncharacterized protein</fullName>
    </submittedName>
</protein>
<gene>
    <name evidence="1" type="ORF">CPLFYP93_02357</name>
</gene>
<accession>A0A6N3F233</accession>
<organism evidence="1">
    <name type="scientific">Clostridium paraputrificum</name>
    <dbReference type="NCBI Taxonomy" id="29363"/>
    <lineage>
        <taxon>Bacteria</taxon>
        <taxon>Bacillati</taxon>
        <taxon>Bacillota</taxon>
        <taxon>Clostridia</taxon>
        <taxon>Eubacteriales</taxon>
        <taxon>Clostridiaceae</taxon>
        <taxon>Clostridium</taxon>
    </lineage>
</organism>
<proteinExistence type="predicted"/>